<keyword evidence="3 8" id="KW-1133">Transmembrane helix</keyword>
<evidence type="ECO:0000256" key="2">
    <source>
        <dbReference type="ARBA" id="ARBA00022692"/>
    </source>
</evidence>
<evidence type="ECO:0000256" key="7">
    <source>
        <dbReference type="PROSITE-ProRule" id="PRU00284"/>
    </source>
</evidence>
<keyword evidence="4 8" id="KW-0472">Membrane</keyword>
<comment type="subcellular location">
    <subcellularLocation>
        <location evidence="1">Membrane</location>
        <topology evidence="1">Multi-pass membrane protein</topology>
    </subcellularLocation>
</comment>
<dbReference type="SMART" id="SM00304">
    <property type="entry name" value="HAMP"/>
    <property type="match status" value="1"/>
</dbReference>
<dbReference type="PANTHER" id="PTHR32089">
    <property type="entry name" value="METHYL-ACCEPTING CHEMOTAXIS PROTEIN MCPB"/>
    <property type="match status" value="1"/>
</dbReference>
<keyword evidence="2 8" id="KW-0812">Transmembrane</keyword>
<feature type="domain" description="Methyl-accepting transducer" evidence="9">
    <location>
        <begin position="432"/>
        <end position="668"/>
    </location>
</feature>
<evidence type="ECO:0000259" key="10">
    <source>
        <dbReference type="PROSITE" id="PS50885"/>
    </source>
</evidence>
<dbReference type="InterPro" id="IPR004089">
    <property type="entry name" value="MCPsignal_dom"/>
</dbReference>
<dbReference type="CDD" id="cd18774">
    <property type="entry name" value="PDC2_HK_sensor"/>
    <property type="match status" value="1"/>
</dbReference>
<dbReference type="GO" id="GO:0016020">
    <property type="term" value="C:membrane"/>
    <property type="evidence" value="ECO:0007669"/>
    <property type="project" value="UniProtKB-SubCell"/>
</dbReference>
<keyword evidence="12" id="KW-1185">Reference proteome</keyword>
<dbReference type="AlphaFoldDB" id="A0A3P3QSH4"/>
<dbReference type="GO" id="GO:0007165">
    <property type="term" value="P:signal transduction"/>
    <property type="evidence" value="ECO:0007669"/>
    <property type="project" value="UniProtKB-KW"/>
</dbReference>
<dbReference type="EMBL" id="RRCF01000001">
    <property type="protein sequence ID" value="RRJ23469.1"/>
    <property type="molecule type" value="Genomic_DNA"/>
</dbReference>
<comment type="caution">
    <text evidence="11">The sequence shown here is derived from an EMBL/GenBank/DDBJ whole genome shotgun (WGS) entry which is preliminary data.</text>
</comment>
<accession>A0A3P3QSH4</accession>
<evidence type="ECO:0000256" key="6">
    <source>
        <dbReference type="ARBA" id="ARBA00029447"/>
    </source>
</evidence>
<evidence type="ECO:0000256" key="1">
    <source>
        <dbReference type="ARBA" id="ARBA00004141"/>
    </source>
</evidence>
<dbReference type="RefSeq" id="WP_046519980.1">
    <property type="nucleotide sequence ID" value="NZ_LAVS01000021.1"/>
</dbReference>
<dbReference type="PROSITE" id="PS50111">
    <property type="entry name" value="CHEMOTAXIS_TRANSDUC_2"/>
    <property type="match status" value="1"/>
</dbReference>
<evidence type="ECO:0000259" key="9">
    <source>
        <dbReference type="PROSITE" id="PS50111"/>
    </source>
</evidence>
<evidence type="ECO:0000313" key="11">
    <source>
        <dbReference type="EMBL" id="RRJ23469.1"/>
    </source>
</evidence>
<evidence type="ECO:0000256" key="4">
    <source>
        <dbReference type="ARBA" id="ARBA00023136"/>
    </source>
</evidence>
<dbReference type="GO" id="GO:0006935">
    <property type="term" value="P:chemotaxis"/>
    <property type="evidence" value="ECO:0007669"/>
    <property type="project" value="InterPro"/>
</dbReference>
<dbReference type="CDD" id="cd06225">
    <property type="entry name" value="HAMP"/>
    <property type="match status" value="1"/>
</dbReference>
<evidence type="ECO:0000313" key="12">
    <source>
        <dbReference type="Proteomes" id="UP000276260"/>
    </source>
</evidence>
<dbReference type="OrthoDB" id="2489132at2"/>
<dbReference type="PROSITE" id="PS50885">
    <property type="entry name" value="HAMP"/>
    <property type="match status" value="1"/>
</dbReference>
<evidence type="ECO:0000256" key="5">
    <source>
        <dbReference type="ARBA" id="ARBA00023224"/>
    </source>
</evidence>
<keyword evidence="5 7" id="KW-0807">Transducer</keyword>
<sequence>MQLNSLRFKLTFGVALLLSISIGSMAFIGWYSMTSSNESAVTKLTQSVRTLAEQILTEAAQRTALETSSVLDRNFDTAKNFAAVLSGSALGSGQTPYSREQVKAMAGHILASNTGISSLFGQFEPNGYDGADSQFSIANDHSSKTGTMEIYWVREQNQLKFVQTPDPAVKYKDSKNEFGVREAEWYLCSRDSKKACLMEPYLWEIAPGNQVLLTSLVYPVVTQDQFRGVSGVDLNLPVLQNLLQAQADLLYGGNAQLYLLSKYGAVVASNRFPDKLGQSIKTLDAELAAHLEQQQSGVSLFNHSMLVTHPIRLDSAESGWTVVVAVPEATALAMATQLAEQLNADSAQTTQSMIGLGLILLLAFVLLMALGLKTATAPILQMSMLMKELAGSEGDLTRQLTQSQHQELNDMADGFNLFTAKLRSMINNLKESSKLMQYQSEQMVKTTDQTNSSVSIQASEIQNVASAMHQMSATAHEVANLASSTAQGAQQSLEALTSANQLFQNTVEAFKAVSVEFNHTSQGVNEVAQSSQKINGIIDVIQAIAEQTNLLALNAAIEAARAGEQGRGFAVVADEVRSLAARTHSSTDEIKNLIHALQQQVAAAVQQIHTNTAKVTSTLQEAESSYEKLSLATAGISTIADNAFQVASAAEEQNQVSEEINRNITAIDDATKALNQLAKQNLLISKEIDSITGAMDAQLAQLRC</sequence>
<dbReference type="InterPro" id="IPR004090">
    <property type="entry name" value="Chemotax_Me-accpt_rcpt"/>
</dbReference>
<protein>
    <submittedName>
        <fullName evidence="11">Methyl-accepting chemotaxis protein</fullName>
    </submittedName>
</protein>
<dbReference type="Gene3D" id="1.10.287.950">
    <property type="entry name" value="Methyl-accepting chemotaxis protein"/>
    <property type="match status" value="1"/>
</dbReference>
<feature type="transmembrane region" description="Helical" evidence="8">
    <location>
        <begin position="12"/>
        <end position="33"/>
    </location>
</feature>
<dbReference type="PRINTS" id="PR00260">
    <property type="entry name" value="CHEMTRNSDUCR"/>
</dbReference>
<name>A0A3P3QSH4_9GAMM</name>
<evidence type="ECO:0000256" key="8">
    <source>
        <dbReference type="SAM" id="Phobius"/>
    </source>
</evidence>
<dbReference type="CDD" id="cd12913">
    <property type="entry name" value="PDC1_MCP_like"/>
    <property type="match status" value="1"/>
</dbReference>
<dbReference type="PANTHER" id="PTHR32089:SF119">
    <property type="entry name" value="METHYL-ACCEPTING CHEMOTAXIS PROTEIN CTPL"/>
    <property type="match status" value="1"/>
</dbReference>
<dbReference type="Pfam" id="PF00015">
    <property type="entry name" value="MCPsignal"/>
    <property type="match status" value="1"/>
</dbReference>
<dbReference type="Proteomes" id="UP000276260">
    <property type="component" value="Unassembled WGS sequence"/>
</dbReference>
<reference evidence="11 12" key="1">
    <citation type="submission" date="2018-11" db="EMBL/GenBank/DDBJ databases">
        <title>Draft genome analysis of Rheinheimera mesophila isolated from an industrial waste site.</title>
        <authorList>
            <person name="Yu Q."/>
            <person name="Qi Y."/>
            <person name="Zhang H."/>
            <person name="Lu Y."/>
            <person name="Pu J."/>
        </authorList>
    </citation>
    <scope>NUCLEOTIDE SEQUENCE [LARGE SCALE GENOMIC DNA]</scope>
    <source>
        <strain evidence="11 12">IITR13</strain>
    </source>
</reference>
<dbReference type="GO" id="GO:0004888">
    <property type="term" value="F:transmembrane signaling receptor activity"/>
    <property type="evidence" value="ECO:0007669"/>
    <property type="project" value="InterPro"/>
</dbReference>
<organism evidence="11 12">
    <name type="scientific">Rheinheimera mesophila</name>
    <dbReference type="NCBI Taxonomy" id="1547515"/>
    <lineage>
        <taxon>Bacteria</taxon>
        <taxon>Pseudomonadati</taxon>
        <taxon>Pseudomonadota</taxon>
        <taxon>Gammaproteobacteria</taxon>
        <taxon>Chromatiales</taxon>
        <taxon>Chromatiaceae</taxon>
        <taxon>Rheinheimera</taxon>
    </lineage>
</organism>
<gene>
    <name evidence="11" type="ORF">EIK76_05220</name>
</gene>
<proteinExistence type="inferred from homology"/>
<evidence type="ECO:0000256" key="3">
    <source>
        <dbReference type="ARBA" id="ARBA00022989"/>
    </source>
</evidence>
<dbReference type="SUPFAM" id="SSF58104">
    <property type="entry name" value="Methyl-accepting chemotaxis protein (MCP) signaling domain"/>
    <property type="match status" value="1"/>
</dbReference>
<dbReference type="InterPro" id="IPR003660">
    <property type="entry name" value="HAMP_dom"/>
</dbReference>
<feature type="transmembrane region" description="Helical" evidence="8">
    <location>
        <begin position="353"/>
        <end position="372"/>
    </location>
</feature>
<comment type="similarity">
    <text evidence="6">Belongs to the methyl-accepting chemotaxis (MCP) protein family.</text>
</comment>
<dbReference type="Gene3D" id="3.30.450.20">
    <property type="entry name" value="PAS domain"/>
    <property type="match status" value="1"/>
</dbReference>
<dbReference type="SMART" id="SM00283">
    <property type="entry name" value="MA"/>
    <property type="match status" value="1"/>
</dbReference>
<dbReference type="FunFam" id="1.10.287.950:FF:000001">
    <property type="entry name" value="Methyl-accepting chemotaxis sensory transducer"/>
    <property type="match status" value="1"/>
</dbReference>
<feature type="domain" description="HAMP" evidence="10">
    <location>
        <begin position="373"/>
        <end position="427"/>
    </location>
</feature>